<dbReference type="OrthoDB" id="448427at2759"/>
<keyword evidence="4" id="KW-1133">Transmembrane helix</keyword>
<evidence type="ECO:0000256" key="1">
    <source>
        <dbReference type="ARBA" id="ARBA00006375"/>
    </source>
</evidence>
<evidence type="ECO:0000256" key="3">
    <source>
        <dbReference type="ARBA" id="ARBA00022737"/>
    </source>
</evidence>
<evidence type="ECO:0000256" key="2">
    <source>
        <dbReference type="ARBA" id="ARBA00022448"/>
    </source>
</evidence>
<gene>
    <name evidence="7" type="ORF">POTOM_051873</name>
</gene>
<dbReference type="Pfam" id="PF00153">
    <property type="entry name" value="Mito_carr"/>
    <property type="match status" value="2"/>
</dbReference>
<keyword evidence="2 6" id="KW-0813">Transport</keyword>
<dbReference type="InterPro" id="IPR050391">
    <property type="entry name" value="Mito_Metabolite_Transporter"/>
</dbReference>
<evidence type="ECO:0000256" key="4">
    <source>
        <dbReference type="ARBA" id="ARBA00022989"/>
    </source>
</evidence>
<dbReference type="PANTHER" id="PTHR45618">
    <property type="entry name" value="MITOCHONDRIAL DICARBOXYLATE CARRIER-RELATED"/>
    <property type="match status" value="1"/>
</dbReference>
<comment type="caution">
    <text evidence="7">The sequence shown here is derived from an EMBL/GenBank/DDBJ whole genome shotgun (WGS) entry which is preliminary data.</text>
</comment>
<feature type="repeat" description="Solcar" evidence="5">
    <location>
        <begin position="140"/>
        <end position="223"/>
    </location>
</feature>
<evidence type="ECO:0000313" key="7">
    <source>
        <dbReference type="EMBL" id="KAG6745228.1"/>
    </source>
</evidence>
<name>A0A8X7Y2W0_POPTO</name>
<accession>A0A8X7Y2W0</accession>
<keyword evidence="5" id="KW-0472">Membrane</keyword>
<dbReference type="GO" id="GO:0016020">
    <property type="term" value="C:membrane"/>
    <property type="evidence" value="ECO:0007669"/>
    <property type="project" value="UniProtKB-UniRule"/>
</dbReference>
<keyword evidence="8" id="KW-1185">Reference proteome</keyword>
<organism evidence="7 8">
    <name type="scientific">Populus tomentosa</name>
    <name type="common">Chinese white poplar</name>
    <dbReference type="NCBI Taxonomy" id="118781"/>
    <lineage>
        <taxon>Eukaryota</taxon>
        <taxon>Viridiplantae</taxon>
        <taxon>Streptophyta</taxon>
        <taxon>Embryophyta</taxon>
        <taxon>Tracheophyta</taxon>
        <taxon>Spermatophyta</taxon>
        <taxon>Magnoliopsida</taxon>
        <taxon>eudicotyledons</taxon>
        <taxon>Gunneridae</taxon>
        <taxon>Pentapetalae</taxon>
        <taxon>rosids</taxon>
        <taxon>fabids</taxon>
        <taxon>Malpighiales</taxon>
        <taxon>Salicaceae</taxon>
        <taxon>Saliceae</taxon>
        <taxon>Populus</taxon>
    </lineage>
</organism>
<dbReference type="AlphaFoldDB" id="A0A8X7Y2W0"/>
<dbReference type="Proteomes" id="UP000886885">
    <property type="component" value="Chromosome 16A"/>
</dbReference>
<dbReference type="EMBL" id="JAAWWB010000031">
    <property type="protein sequence ID" value="KAG6745228.1"/>
    <property type="molecule type" value="Genomic_DNA"/>
</dbReference>
<comment type="similarity">
    <text evidence="1 6">Belongs to the mitochondrial carrier (TC 2.A.29) family.</text>
</comment>
<sequence>MVGCTVCMGDIKSAQYVLMPCMAITFDQEDSCCTYYRACFLSVLLMYLSHQSGAVGIAVANPTDLVKVRLQAEGKLPAGVPRRYSGALNAYSTILRQEGVGALWTGIGPNIARNAIINAAELASYDQVKETILKIPGFTDNVVTHLFAGLGAGFFAVCIGSPVDVVKSRMMGDSTYKNTLDCFIKTLKNDGPLAFYKGFIPNFGRLGSWNVIMFLTLEQAKKFVRSLESSRA</sequence>
<feature type="repeat" description="Solcar" evidence="5">
    <location>
        <begin position="41"/>
        <end position="131"/>
    </location>
</feature>
<keyword evidence="5 6" id="KW-0812">Transmembrane</keyword>
<dbReference type="InterPro" id="IPR018108">
    <property type="entry name" value="MCP_transmembrane"/>
</dbReference>
<reference evidence="7" key="1">
    <citation type="journal article" date="2020" name="bioRxiv">
        <title>Hybrid origin of Populus tomentosa Carr. identified through genome sequencing and phylogenomic analysis.</title>
        <authorList>
            <person name="An X."/>
            <person name="Gao K."/>
            <person name="Chen Z."/>
            <person name="Li J."/>
            <person name="Yang X."/>
            <person name="Yang X."/>
            <person name="Zhou J."/>
            <person name="Guo T."/>
            <person name="Zhao T."/>
            <person name="Huang S."/>
            <person name="Miao D."/>
            <person name="Khan W.U."/>
            <person name="Rao P."/>
            <person name="Ye M."/>
            <person name="Lei B."/>
            <person name="Liao W."/>
            <person name="Wang J."/>
            <person name="Ji L."/>
            <person name="Li Y."/>
            <person name="Guo B."/>
            <person name="Mustafa N.S."/>
            <person name="Li S."/>
            <person name="Yun Q."/>
            <person name="Keller S.R."/>
            <person name="Mao J."/>
            <person name="Zhang R."/>
            <person name="Strauss S.H."/>
        </authorList>
    </citation>
    <scope>NUCLEOTIDE SEQUENCE</scope>
    <source>
        <strain evidence="7">GM15</strain>
        <tissue evidence="7">Leaf</tissue>
    </source>
</reference>
<evidence type="ECO:0000256" key="5">
    <source>
        <dbReference type="PROSITE-ProRule" id="PRU00282"/>
    </source>
</evidence>
<protein>
    <submittedName>
        <fullName evidence="7">Uncharacterized protein</fullName>
    </submittedName>
</protein>
<keyword evidence="3" id="KW-0677">Repeat</keyword>
<evidence type="ECO:0000313" key="8">
    <source>
        <dbReference type="Proteomes" id="UP000886885"/>
    </source>
</evidence>
<evidence type="ECO:0000256" key="6">
    <source>
        <dbReference type="RuleBase" id="RU000488"/>
    </source>
</evidence>
<proteinExistence type="inferred from homology"/>
<dbReference type="PROSITE" id="PS50920">
    <property type="entry name" value="SOLCAR"/>
    <property type="match status" value="2"/>
</dbReference>